<dbReference type="GO" id="GO:0034553">
    <property type="term" value="P:mitochondrial respiratory chain complex II assembly"/>
    <property type="evidence" value="ECO:0007669"/>
    <property type="project" value="EnsemblFungi"/>
</dbReference>
<dbReference type="InterPro" id="IPR027413">
    <property type="entry name" value="GROEL-like_equatorial_sf"/>
</dbReference>
<dbReference type="SUPFAM" id="SSF52029">
    <property type="entry name" value="GroEL apical domain-like"/>
    <property type="match status" value="1"/>
</dbReference>
<keyword evidence="2" id="KW-0143">Chaperone</keyword>
<gene>
    <name evidence="3" type="ORF">AO440_002533</name>
</gene>
<dbReference type="GO" id="GO:0140662">
    <property type="term" value="F:ATP-dependent protein folding chaperone"/>
    <property type="evidence" value="ECO:0007669"/>
    <property type="project" value="InterPro"/>
</dbReference>
<dbReference type="InterPro" id="IPR027410">
    <property type="entry name" value="TCP-1-like_intermed_sf"/>
</dbReference>
<dbReference type="OMA" id="PSKMCAD"/>
<dbReference type="VEuPathDB" id="FungiDB:GWK60_L04345"/>
<dbReference type="GO" id="GO:0042026">
    <property type="term" value="P:protein refolding"/>
    <property type="evidence" value="ECO:0007669"/>
    <property type="project" value="InterPro"/>
</dbReference>
<dbReference type="OrthoDB" id="4056908at2759"/>
<reference evidence="3 4" key="1">
    <citation type="submission" date="2015-10" db="EMBL/GenBank/DDBJ databases">
        <title>Draft genomes sequences of Candida glabrata isolates 1A, 1B, 2A, 2B, 3A and 3B.</title>
        <authorList>
            <person name="Haavelsrud O.E."/>
            <person name="Gaustad P."/>
        </authorList>
    </citation>
    <scope>NUCLEOTIDE SEQUENCE [LARGE SCALE GENOMIC DNA]</scope>
    <source>
        <strain evidence="3">910700640</strain>
    </source>
</reference>
<protein>
    <submittedName>
        <fullName evidence="3">Mitochondrial chaperone TCM62</fullName>
    </submittedName>
</protein>
<dbReference type="GO" id="GO:0005743">
    <property type="term" value="C:mitochondrial inner membrane"/>
    <property type="evidence" value="ECO:0007669"/>
    <property type="project" value="EnsemblFungi"/>
</dbReference>
<accession>A0A0W0D229</accession>
<sequence>MTTIVRILRRGLKTIHTPVHSLNDQKIRQQLISGIGRLNQILESSYNHRNILHKGKYKTYPQFVSSKDNVRFQKVIRDYLDSSAVNEIKSGNTGKDFDSKLATIGLNLFMDVNGANINPLASLLTYEMLSHYNKYPEKETIEGFELAINTVRQFLRENKIPVTSPDDILTLVGRLVHDVREFETSKEILEALNYNLNSDDIVRVVKGNKTFDEVEFSKGCRLSSGVIDKNELYLRSLDLPQKKLVSIDQQMCVLVYDGTLREANKILPTLHYLQKMDKKLLLLVTGECVGDALTAITIHNNKCKRQQKNHRTIIINYYSKDYGNKSIQENTDLQEFLKLPEGIDSIYSPHFSNEIPSKICADKYYGSIESLKATTGESYLYNDDLPESLRDKESQFLKQTVTLHVGGYNEFEIEQRRNQMDNLFNNFLCRAIADGFIPNNGSALCKSIPHLAELTKSSSSESLLTKSAVSAIMSIIRQYSERSIINQEGLSKFEAGDIISEITNLTDFKLVKTSIQEKPKDCSAIGLVEPWITTDLTLRNALNYTRLLASCNTAISLILEKPKKK</sequence>
<dbReference type="Gene3D" id="3.50.7.10">
    <property type="entry name" value="GroEL"/>
    <property type="match status" value="2"/>
</dbReference>
<comment type="caution">
    <text evidence="3">The sequence shown here is derived from an EMBL/GenBank/DDBJ whole genome shotgun (WGS) entry which is preliminary data.</text>
</comment>
<evidence type="ECO:0000256" key="1">
    <source>
        <dbReference type="ARBA" id="ARBA00006607"/>
    </source>
</evidence>
<dbReference type="Gene3D" id="1.10.560.10">
    <property type="entry name" value="GroEL-like equatorial domain"/>
    <property type="match status" value="1"/>
</dbReference>
<dbReference type="EMBL" id="LLZZ01000112">
    <property type="protein sequence ID" value="KTB05774.1"/>
    <property type="molecule type" value="Genomic_DNA"/>
</dbReference>
<dbReference type="PhylomeDB" id="A0A0W0D229"/>
<evidence type="ECO:0000256" key="2">
    <source>
        <dbReference type="ARBA" id="ARBA00023186"/>
    </source>
</evidence>
<dbReference type="Proteomes" id="UP000054886">
    <property type="component" value="Unassembled WGS sequence"/>
</dbReference>
<evidence type="ECO:0000313" key="3">
    <source>
        <dbReference type="EMBL" id="KTB05774.1"/>
    </source>
</evidence>
<proteinExistence type="inferred from homology"/>
<name>A0A0W0D229_CANGB</name>
<dbReference type="VEuPathDB" id="FungiDB:GW608_L04345"/>
<dbReference type="AlphaFoldDB" id="A0A0W0D229"/>
<dbReference type="PANTHER" id="PTHR45633">
    <property type="entry name" value="60 KDA HEAT SHOCK PROTEIN, MITOCHONDRIAL"/>
    <property type="match status" value="1"/>
</dbReference>
<dbReference type="VEuPathDB" id="FungiDB:CAGL0I04598g"/>
<dbReference type="VEuPathDB" id="FungiDB:GVI51_I04345"/>
<dbReference type="InterPro" id="IPR027409">
    <property type="entry name" value="GroEL-like_apical_dom_sf"/>
</dbReference>
<dbReference type="VEuPathDB" id="FungiDB:B1J91_I04598g"/>
<comment type="similarity">
    <text evidence="1">Belongs to the chaperonin (HSP60) family.</text>
</comment>
<dbReference type="Gene3D" id="3.30.260.10">
    <property type="entry name" value="TCP-1-like chaperonin intermediate domain"/>
    <property type="match status" value="1"/>
</dbReference>
<dbReference type="InterPro" id="IPR001844">
    <property type="entry name" value="Cpn60/GroEL"/>
</dbReference>
<evidence type="ECO:0000313" key="4">
    <source>
        <dbReference type="Proteomes" id="UP000054886"/>
    </source>
</evidence>
<organism evidence="3 4">
    <name type="scientific">Candida glabrata</name>
    <name type="common">Yeast</name>
    <name type="synonym">Torulopsis glabrata</name>
    <dbReference type="NCBI Taxonomy" id="5478"/>
    <lineage>
        <taxon>Eukaryota</taxon>
        <taxon>Fungi</taxon>
        <taxon>Dikarya</taxon>
        <taxon>Ascomycota</taxon>
        <taxon>Saccharomycotina</taxon>
        <taxon>Saccharomycetes</taxon>
        <taxon>Saccharomycetales</taxon>
        <taxon>Saccharomycetaceae</taxon>
        <taxon>Nakaseomyces</taxon>
    </lineage>
</organism>